<evidence type="ECO:0000313" key="2">
    <source>
        <dbReference type="Proteomes" id="UP000299102"/>
    </source>
</evidence>
<proteinExistence type="predicted"/>
<sequence length="104" mass="11659">MDKNTTSLNSGGGRMDKRGAIVAEELGNISLMELFGMPKFGSNWSSRSKSKTGLHTYLHTHARARSHARTHAHTHARTLTRIDTIVYRQNRQGSFLGPQNVEIR</sequence>
<protein>
    <submittedName>
        <fullName evidence="1">Uncharacterized protein</fullName>
    </submittedName>
</protein>
<gene>
    <name evidence="1" type="ORF">EVAR_44175_1</name>
</gene>
<dbReference type="AlphaFoldDB" id="A0A4C1W3J3"/>
<keyword evidence="2" id="KW-1185">Reference proteome</keyword>
<evidence type="ECO:0000313" key="1">
    <source>
        <dbReference type="EMBL" id="GBP44647.1"/>
    </source>
</evidence>
<accession>A0A4C1W3J3</accession>
<reference evidence="1 2" key="1">
    <citation type="journal article" date="2019" name="Commun. Biol.">
        <title>The bagworm genome reveals a unique fibroin gene that provides high tensile strength.</title>
        <authorList>
            <person name="Kono N."/>
            <person name="Nakamura H."/>
            <person name="Ohtoshi R."/>
            <person name="Tomita M."/>
            <person name="Numata K."/>
            <person name="Arakawa K."/>
        </authorList>
    </citation>
    <scope>NUCLEOTIDE SEQUENCE [LARGE SCALE GENOMIC DNA]</scope>
</reference>
<comment type="caution">
    <text evidence="1">The sequence shown here is derived from an EMBL/GenBank/DDBJ whole genome shotgun (WGS) entry which is preliminary data.</text>
</comment>
<name>A0A4C1W3J3_EUMVA</name>
<organism evidence="1 2">
    <name type="scientific">Eumeta variegata</name>
    <name type="common">Bagworm moth</name>
    <name type="synonym">Eumeta japonica</name>
    <dbReference type="NCBI Taxonomy" id="151549"/>
    <lineage>
        <taxon>Eukaryota</taxon>
        <taxon>Metazoa</taxon>
        <taxon>Ecdysozoa</taxon>
        <taxon>Arthropoda</taxon>
        <taxon>Hexapoda</taxon>
        <taxon>Insecta</taxon>
        <taxon>Pterygota</taxon>
        <taxon>Neoptera</taxon>
        <taxon>Endopterygota</taxon>
        <taxon>Lepidoptera</taxon>
        <taxon>Glossata</taxon>
        <taxon>Ditrysia</taxon>
        <taxon>Tineoidea</taxon>
        <taxon>Psychidae</taxon>
        <taxon>Oiketicinae</taxon>
        <taxon>Eumeta</taxon>
    </lineage>
</organism>
<dbReference type="EMBL" id="BGZK01000456">
    <property type="protein sequence ID" value="GBP44647.1"/>
    <property type="molecule type" value="Genomic_DNA"/>
</dbReference>
<dbReference type="Proteomes" id="UP000299102">
    <property type="component" value="Unassembled WGS sequence"/>
</dbReference>